<feature type="compositionally biased region" description="Polar residues" evidence="2">
    <location>
        <begin position="1552"/>
        <end position="1565"/>
    </location>
</feature>
<feature type="transmembrane region" description="Helical" evidence="3">
    <location>
        <begin position="1572"/>
        <end position="1592"/>
    </location>
</feature>
<name>A0A1H4DDQ1_9FIRM</name>
<organism evidence="6 7">
    <name type="scientific">Eubacterium aggregans</name>
    <dbReference type="NCBI Taxonomy" id="81409"/>
    <lineage>
        <taxon>Bacteria</taxon>
        <taxon>Bacillati</taxon>
        <taxon>Bacillota</taxon>
        <taxon>Clostridia</taxon>
        <taxon>Eubacteriales</taxon>
        <taxon>Eubacteriaceae</taxon>
        <taxon>Eubacterium</taxon>
    </lineage>
</organism>
<feature type="chain" id="PRO_5038441791" evidence="4">
    <location>
        <begin position="29"/>
        <end position="1597"/>
    </location>
</feature>
<evidence type="ECO:0000256" key="1">
    <source>
        <dbReference type="SAM" id="Coils"/>
    </source>
</evidence>
<dbReference type="SMART" id="SM00635">
    <property type="entry name" value="BID_2"/>
    <property type="match status" value="1"/>
</dbReference>
<dbReference type="Gene3D" id="2.60.40.1080">
    <property type="match status" value="1"/>
</dbReference>
<dbReference type="InterPro" id="IPR003343">
    <property type="entry name" value="Big_2"/>
</dbReference>
<dbReference type="Proteomes" id="UP000199394">
    <property type="component" value="Unassembled WGS sequence"/>
</dbReference>
<keyword evidence="3" id="KW-0812">Transmembrane</keyword>
<evidence type="ECO:0000256" key="2">
    <source>
        <dbReference type="SAM" id="MobiDB-lite"/>
    </source>
</evidence>
<keyword evidence="3" id="KW-0472">Membrane</keyword>
<evidence type="ECO:0000256" key="4">
    <source>
        <dbReference type="SAM" id="SignalP"/>
    </source>
</evidence>
<feature type="domain" description="BIG2" evidence="5">
    <location>
        <begin position="678"/>
        <end position="755"/>
    </location>
</feature>
<keyword evidence="3" id="KW-1133">Transmembrane helix</keyword>
<feature type="compositionally biased region" description="Low complexity" evidence="2">
    <location>
        <begin position="1531"/>
        <end position="1551"/>
    </location>
</feature>
<proteinExistence type="predicted"/>
<feature type="coiled-coil region" evidence="1">
    <location>
        <begin position="1312"/>
        <end position="1391"/>
    </location>
</feature>
<feature type="signal peptide" evidence="4">
    <location>
        <begin position="1"/>
        <end position="28"/>
    </location>
</feature>
<gene>
    <name evidence="6" type="ORF">SAMN04515656_1234</name>
</gene>
<evidence type="ECO:0000259" key="5">
    <source>
        <dbReference type="SMART" id="SM00635"/>
    </source>
</evidence>
<evidence type="ECO:0000313" key="6">
    <source>
        <dbReference type="EMBL" id="SEA70747.1"/>
    </source>
</evidence>
<reference evidence="6 7" key="1">
    <citation type="submission" date="2016-10" db="EMBL/GenBank/DDBJ databases">
        <authorList>
            <person name="de Groot N.N."/>
        </authorList>
    </citation>
    <scope>NUCLEOTIDE SEQUENCE [LARGE SCALE GENOMIC DNA]</scope>
    <source>
        <strain evidence="6 7">SR12</strain>
    </source>
</reference>
<dbReference type="STRING" id="81409.SAMN04515656_1234"/>
<dbReference type="EMBL" id="FNRK01000023">
    <property type="protein sequence ID" value="SEA70747.1"/>
    <property type="molecule type" value="Genomic_DNA"/>
</dbReference>
<keyword evidence="4" id="KW-0732">Signal</keyword>
<keyword evidence="1" id="KW-0175">Coiled coil</keyword>
<sequence length="1597" mass="168592">MRLYKKTLLGILFTLLLFLGFIPATALAAPAVWNGTADTSWYKSADSTFELSTPEQLAGLMKIVNGTATGIAQDSFSGKTIKLSADIQLNDTTEWASWTKDQKPANTWKPIGVAQWDDNYEKMEGKAFSGTLDGTGHCIKGLYVNDAQDISCGLFANINGATITNLGITESFISNTNLTQDGAMTGAITGTATGSTITNCFSRASLNTYNGTQAIPAVGGLVGQAFKNNTIKNSYNNGTIHVSWSSANGTSAAGLIGLNFYGKCQIENCYNAGSLSYESIAYQSGTMPAIGGVLGDNYGGSFTLTNCCYLDSCLPKMLDGKDIPILVKGATSKTADELKAADFPESLGDAYVADNGTTKLNDGFPILEWQNPTGQNKVPVVADGVDNPTAAVWTTGTPYTLDLSKIFIDGDGDALTYQVKVGEGEFTATPAAYTTTPAENGSLTLTFRANDGKADSKTDYVVNLTVTDDTITLSDTEVTLEMGTTWHLIPHTKYDEKITVTSSNEGVVLGMALGVDPKALTIYPVAVTGNTPVTLTVTAESGVSATCQVTVLPYSGEKWDMTLSSEKIYPGDTVEVTVDIPDKVLANVEEFIQAIKPTNYSMSIGPAWNTPVTNSHGYNAVKDIQNLRKYTFTVKADTKPGKYSFRTDTNSFSFGPPSAVYNCNYIPTLTFTVLEKIDVTGVTLLPDTAILAPGETKQLDATVQPYNATDPSVTWLSSNEAVATVDTNGKVTAVAKGGATITAKTNDGGFASSCTVIVGQSDPLSQAKDQAIAALSSYTDAANYYSEDLEGWATAIQKGKAAINGATDQAGIDTALADAKADLDAIKTKAQIEAATQKTVYITMTDSNKLVTGKDAEGTVLAHVPITVGYFDLADYGLDQFSRKEGTAGVDTSDKIVRQPTLLHAYIRFLEQYYQADGNKLTIGGEALTLSGSKAQNGYFTQFFGMDGNYFRYDVNNTYPLMSKGIGAVASYILIEDQDEAELFMCNTGHDYQFHESLQFMFFNEMTGKAGLETTAGTPLALTLKGDVKANLDGGVTQHYALAGEALQISDDGGNTWTDVAGTTDDKGQLSVTFDTPGTYLVSNKGNSQTYEGGKTYKWYAKAIAVVTVKEDADATAAQAVIAKIDALPEAADLQLSDETALTEAKAAFDALTTAQKALVDEAHQTKLSADVSKMVELKAAAELEAAKTDAKTALAGYKDQANYRAAEQKEMAKIIAAGNTAIDAAANQTDIAAALKAAEDQLDALKTDAEYTAEEAKDLADAKTAAIADLTGYKKPADYREAQQAELTAAITAGTNAINAAVDQAGVTQALADAKTAIDAIKTDAQLTEDERQQVMTDAKAAIEKAEKEMTQDAVDAAQAAIGKLDAASQAEIKTEIDGLKTAIEKAEEERHQPTTVDGTTVSTGDLNLDYKLVVKKAENTDSEELAKEANTGMEVVLPLEIHVEDLKGNTISELDKSITITISADLSAYGDNPVVKIAHIKDGKVVETLTGTYNAEQKTVTFMVSSFSDFILLAQKAGNTEPVDPTPSTPGTNNGNSGSTGTTGNTAGNQSIATTAGNTKTGITGDTSTVTGSIIALVLLAATGAVIIVARRKHV</sequence>
<protein>
    <submittedName>
        <fullName evidence="6">Ig-like domain (Group 2)</fullName>
    </submittedName>
</protein>
<dbReference type="SUPFAM" id="SSF49373">
    <property type="entry name" value="Invasin/intimin cell-adhesion fragments"/>
    <property type="match status" value="1"/>
</dbReference>
<accession>A0A1H4DDQ1</accession>
<dbReference type="Gene3D" id="2.160.20.110">
    <property type="match status" value="1"/>
</dbReference>
<dbReference type="Pfam" id="PF02368">
    <property type="entry name" value="Big_2"/>
    <property type="match status" value="1"/>
</dbReference>
<dbReference type="InterPro" id="IPR008964">
    <property type="entry name" value="Invasin/intimin_cell_adhesion"/>
</dbReference>
<dbReference type="RefSeq" id="WP_242911663.1">
    <property type="nucleotide sequence ID" value="NZ_FNRK01000023.1"/>
</dbReference>
<keyword evidence="7" id="KW-1185">Reference proteome</keyword>
<evidence type="ECO:0000256" key="3">
    <source>
        <dbReference type="SAM" id="Phobius"/>
    </source>
</evidence>
<evidence type="ECO:0000313" key="7">
    <source>
        <dbReference type="Proteomes" id="UP000199394"/>
    </source>
</evidence>
<feature type="region of interest" description="Disordered" evidence="2">
    <location>
        <begin position="1521"/>
        <end position="1565"/>
    </location>
</feature>